<feature type="compositionally biased region" description="Basic and acidic residues" evidence="1">
    <location>
        <begin position="248"/>
        <end position="264"/>
    </location>
</feature>
<feature type="region of interest" description="Disordered" evidence="1">
    <location>
        <begin position="319"/>
        <end position="345"/>
    </location>
</feature>
<feature type="region of interest" description="Disordered" evidence="1">
    <location>
        <begin position="33"/>
        <end position="54"/>
    </location>
</feature>
<evidence type="ECO:0000313" key="3">
    <source>
        <dbReference type="EMBL" id="KAL3781187.1"/>
    </source>
</evidence>
<dbReference type="AlphaFoldDB" id="A0ABD3P026"/>
<feature type="region of interest" description="Disordered" evidence="1">
    <location>
        <begin position="464"/>
        <end position="500"/>
    </location>
</feature>
<feature type="compositionally biased region" description="Basic and acidic residues" evidence="1">
    <location>
        <begin position="491"/>
        <end position="500"/>
    </location>
</feature>
<feature type="compositionally biased region" description="Acidic residues" evidence="1">
    <location>
        <begin position="323"/>
        <end position="345"/>
    </location>
</feature>
<name>A0ABD3P026_9STRA</name>
<accession>A0ABD3P026</accession>
<feature type="compositionally biased region" description="Basic and acidic residues" evidence="1">
    <location>
        <begin position="97"/>
        <end position="113"/>
    </location>
</feature>
<sequence>MAEALSGVDISKIMSEEGTLVKCVVLRCHPPSYHTNADSTSHHTNTAGGSTSNKDITQMSIKEMKAELKSFGVNETFVEKDELMKALEGERAKLCGTSAHEEEDAKLSHKPAEEDAQPSNSSSLPAAEAATDQVPLSHLIEEITIDTTPRKSEVVKVLGGDFTFLGQYEDEGIMVMVRRPTWEHDADNNSGEEDEGGSNDDVPPINPHKLHPPLNDVLVRGDILLMRVAETKEELDDDQENDEQSAQQDDKAKEQDNTLHEAKKLHVPSSDEFFLDYTKDEYLRFAARTDVTWEQPDEEESEEDEDESNTAAYHYLQNNTVEGSDEDDAPYDPSEQDDEEEYDDTEEHQIGMMNLILGQILRKFHEENGRGPNTLELLDMRKALADKLGVDVPEVDEEACDWDKKVDTPRKHGRRVVVVEGMNECETITVDGSEKVESCLKRSKEVMENGTSDCSVEQSIDNEECRLKKPPEDTVNSVHQSDDGSMMNKKQKLEEDSGGS</sequence>
<gene>
    <name evidence="3" type="ORF">ACHAWO_010246</name>
</gene>
<dbReference type="Proteomes" id="UP001530400">
    <property type="component" value="Unassembled WGS sequence"/>
</dbReference>
<comment type="caution">
    <text evidence="3">The sequence shown here is derived from an EMBL/GenBank/DDBJ whole genome shotgun (WGS) entry which is preliminary data.</text>
</comment>
<protein>
    <recommendedName>
        <fullName evidence="2">DUF5880 domain-containing protein</fullName>
    </recommendedName>
</protein>
<dbReference type="EMBL" id="JALLPJ020000858">
    <property type="protein sequence ID" value="KAL3781187.1"/>
    <property type="molecule type" value="Genomic_DNA"/>
</dbReference>
<feature type="domain" description="DUF5880" evidence="2">
    <location>
        <begin position="140"/>
        <end position="236"/>
    </location>
</feature>
<organism evidence="3 4">
    <name type="scientific">Cyclotella atomus</name>
    <dbReference type="NCBI Taxonomy" id="382360"/>
    <lineage>
        <taxon>Eukaryota</taxon>
        <taxon>Sar</taxon>
        <taxon>Stramenopiles</taxon>
        <taxon>Ochrophyta</taxon>
        <taxon>Bacillariophyta</taxon>
        <taxon>Coscinodiscophyceae</taxon>
        <taxon>Thalassiosirophycidae</taxon>
        <taxon>Stephanodiscales</taxon>
        <taxon>Stephanodiscaceae</taxon>
        <taxon>Cyclotella</taxon>
    </lineage>
</organism>
<evidence type="ECO:0000256" key="1">
    <source>
        <dbReference type="SAM" id="MobiDB-lite"/>
    </source>
</evidence>
<feature type="compositionally biased region" description="Acidic residues" evidence="1">
    <location>
        <begin position="233"/>
        <end position="243"/>
    </location>
</feature>
<evidence type="ECO:0000259" key="2">
    <source>
        <dbReference type="Pfam" id="PF19208"/>
    </source>
</evidence>
<keyword evidence="4" id="KW-1185">Reference proteome</keyword>
<dbReference type="InterPro" id="IPR043653">
    <property type="entry name" value="DUF5880"/>
</dbReference>
<feature type="region of interest" description="Disordered" evidence="1">
    <location>
        <begin position="184"/>
        <end position="214"/>
    </location>
</feature>
<dbReference type="Pfam" id="PF19208">
    <property type="entry name" value="DUF5880"/>
    <property type="match status" value="1"/>
</dbReference>
<feature type="region of interest" description="Disordered" evidence="1">
    <location>
        <begin position="97"/>
        <end position="135"/>
    </location>
</feature>
<proteinExistence type="predicted"/>
<feature type="region of interest" description="Disordered" evidence="1">
    <location>
        <begin position="232"/>
        <end position="264"/>
    </location>
</feature>
<evidence type="ECO:0000313" key="4">
    <source>
        <dbReference type="Proteomes" id="UP001530400"/>
    </source>
</evidence>
<reference evidence="3 4" key="1">
    <citation type="submission" date="2024-10" db="EMBL/GenBank/DDBJ databases">
        <title>Updated reference genomes for cyclostephanoid diatoms.</title>
        <authorList>
            <person name="Roberts W.R."/>
            <person name="Alverson A.J."/>
        </authorList>
    </citation>
    <scope>NUCLEOTIDE SEQUENCE [LARGE SCALE GENOMIC DNA]</scope>
    <source>
        <strain evidence="3 4">AJA010-31</strain>
    </source>
</reference>